<keyword evidence="8" id="KW-0333">Golgi apparatus</keyword>
<feature type="compositionally biased region" description="Basic and acidic residues" evidence="10">
    <location>
        <begin position="22"/>
        <end position="34"/>
    </location>
</feature>
<evidence type="ECO:0000313" key="13">
    <source>
        <dbReference type="Proteomes" id="UP001321749"/>
    </source>
</evidence>
<sequence length="630" mass="71013">MAVISNYCTFAPHPRRPATPRDAPRRPETPRDSPRQPATPGGAPGHNRTASMFRPSLPHAGNGKVLFILFVPFVVYVFFLFQSGLRARISLGLQRQDAPSIPSDKPANDWWVEFFTRFEKTRPKIKPLEFKGGAQAVNWKPDIDQAREEIIQLSDSDLAELRESHSNFIAQLASFARRLPYAAGTTGMVTAAGSKNFGQAISVVLVARRAGSQLPVEIVVDSTDPWIDQLCVGKLRDLNVTCVYLNELWTGLDPLLPEFRGFQWKFIAMIASSFQNVLYLDADALPILNPDPIFAPGAEPYASTGLITWPDFWASSSSPYFYQIAGDLPVPPLTARATSESGIMIFDKRRHGDTILLASYYNYNGFSHYYPLLSQHGPGEGDKETFLHAAFVLEGLRQKGQYHEPTKWMTPDAGVKKGWWDVKKMPVAHGRSIKEKWNGAFMQQMDPVEDYRVVMQALHETQKGKGSGPWARGEMPPRHPRRQPIDTAHFHTNSTFLDTVGNLTLEHNNGRYMFFHHNGIKPDFARITESKTNILATDDGKYVRMWGHPGWVIERTGRDVEKDLWLDSQKIYCEYTSLNESCEAITKAANNFDGRSRRTNGSKARYLGRVVGRTLFNTLTFDDLETDTQD</sequence>
<evidence type="ECO:0000256" key="4">
    <source>
        <dbReference type="ARBA" id="ARBA00022679"/>
    </source>
</evidence>
<comment type="caution">
    <text evidence="12">The sequence shown here is derived from an EMBL/GenBank/DDBJ whole genome shotgun (WGS) entry which is preliminary data.</text>
</comment>
<dbReference type="PANTHER" id="PTHR31646">
    <property type="entry name" value="ALPHA-1,2-MANNOSYLTRANSFERASE MNN2"/>
    <property type="match status" value="1"/>
</dbReference>
<evidence type="ECO:0000256" key="9">
    <source>
        <dbReference type="ARBA" id="ARBA00023136"/>
    </source>
</evidence>
<reference evidence="12" key="2">
    <citation type="submission" date="2023-06" db="EMBL/GenBank/DDBJ databases">
        <authorList>
            <consortium name="Lawrence Berkeley National Laboratory"/>
            <person name="Mondo S.J."/>
            <person name="Hensen N."/>
            <person name="Bonometti L."/>
            <person name="Westerberg I."/>
            <person name="Brannstrom I.O."/>
            <person name="Guillou S."/>
            <person name="Cros-Aarteil S."/>
            <person name="Calhoun S."/>
            <person name="Haridas S."/>
            <person name="Kuo A."/>
            <person name="Pangilinan J."/>
            <person name="Riley R."/>
            <person name="Labutti K."/>
            <person name="Andreopoulos B."/>
            <person name="Lipzen A."/>
            <person name="Chen C."/>
            <person name="Yanf M."/>
            <person name="Daum C."/>
            <person name="Ng V."/>
            <person name="Clum A."/>
            <person name="Steindorff A."/>
            <person name="Ohm R."/>
            <person name="Martin F."/>
            <person name="Silar P."/>
            <person name="Natvig D."/>
            <person name="Lalanne C."/>
            <person name="Gautier V."/>
            <person name="Ament-Velasquez S.L."/>
            <person name="Kruys A."/>
            <person name="Hutchinson M.I."/>
            <person name="Powell A.J."/>
            <person name="Barry K."/>
            <person name="Miller A.N."/>
            <person name="Grigoriev I.V."/>
            <person name="Debuchy R."/>
            <person name="Gladieux P."/>
            <person name="Thoren M.H."/>
            <person name="Johannesson H."/>
        </authorList>
    </citation>
    <scope>NUCLEOTIDE SEQUENCE</scope>
    <source>
        <strain evidence="12">PSN324</strain>
    </source>
</reference>
<keyword evidence="5 11" id="KW-0812">Transmembrane</keyword>
<comment type="pathway">
    <text evidence="2">Protein modification; protein glycosylation.</text>
</comment>
<evidence type="ECO:0000256" key="1">
    <source>
        <dbReference type="ARBA" id="ARBA00004323"/>
    </source>
</evidence>
<comment type="subcellular location">
    <subcellularLocation>
        <location evidence="1">Golgi apparatus membrane</location>
        <topology evidence="1">Single-pass type II membrane protein</topology>
    </subcellularLocation>
</comment>
<accession>A0AAV9HCV7</accession>
<dbReference type="GO" id="GO:0000026">
    <property type="term" value="F:alpha-1,2-mannosyltransferase activity"/>
    <property type="evidence" value="ECO:0007669"/>
    <property type="project" value="TreeGrafter"/>
</dbReference>
<keyword evidence="13" id="KW-1185">Reference proteome</keyword>
<dbReference type="EMBL" id="MU865071">
    <property type="protein sequence ID" value="KAK4458397.1"/>
    <property type="molecule type" value="Genomic_DNA"/>
</dbReference>
<dbReference type="PANTHER" id="PTHR31646:SF1">
    <property type="entry name" value="ALPHA-1,2-MANNOSYLTRANSFERASE MNN2"/>
    <property type="match status" value="1"/>
</dbReference>
<gene>
    <name evidence="12" type="ORF">QBC42DRAFT_255402</name>
</gene>
<evidence type="ECO:0000256" key="7">
    <source>
        <dbReference type="ARBA" id="ARBA00022989"/>
    </source>
</evidence>
<organism evidence="12 13">
    <name type="scientific">Cladorrhinum samala</name>
    <dbReference type="NCBI Taxonomy" id="585594"/>
    <lineage>
        <taxon>Eukaryota</taxon>
        <taxon>Fungi</taxon>
        <taxon>Dikarya</taxon>
        <taxon>Ascomycota</taxon>
        <taxon>Pezizomycotina</taxon>
        <taxon>Sordariomycetes</taxon>
        <taxon>Sordariomycetidae</taxon>
        <taxon>Sordariales</taxon>
        <taxon>Podosporaceae</taxon>
        <taxon>Cladorrhinum</taxon>
    </lineage>
</organism>
<dbReference type="Proteomes" id="UP001321749">
    <property type="component" value="Unassembled WGS sequence"/>
</dbReference>
<feature type="transmembrane region" description="Helical" evidence="11">
    <location>
        <begin position="65"/>
        <end position="85"/>
    </location>
</feature>
<evidence type="ECO:0000256" key="8">
    <source>
        <dbReference type="ARBA" id="ARBA00023034"/>
    </source>
</evidence>
<dbReference type="AlphaFoldDB" id="A0AAV9HCV7"/>
<evidence type="ECO:0000256" key="10">
    <source>
        <dbReference type="SAM" id="MobiDB-lite"/>
    </source>
</evidence>
<reference evidence="12" key="1">
    <citation type="journal article" date="2023" name="Mol. Phylogenet. Evol.">
        <title>Genome-scale phylogeny and comparative genomics of the fungal order Sordariales.</title>
        <authorList>
            <person name="Hensen N."/>
            <person name="Bonometti L."/>
            <person name="Westerberg I."/>
            <person name="Brannstrom I.O."/>
            <person name="Guillou S."/>
            <person name="Cros-Aarteil S."/>
            <person name="Calhoun S."/>
            <person name="Haridas S."/>
            <person name="Kuo A."/>
            <person name="Mondo S."/>
            <person name="Pangilinan J."/>
            <person name="Riley R."/>
            <person name="LaButti K."/>
            <person name="Andreopoulos B."/>
            <person name="Lipzen A."/>
            <person name="Chen C."/>
            <person name="Yan M."/>
            <person name="Daum C."/>
            <person name="Ng V."/>
            <person name="Clum A."/>
            <person name="Steindorff A."/>
            <person name="Ohm R.A."/>
            <person name="Martin F."/>
            <person name="Silar P."/>
            <person name="Natvig D.O."/>
            <person name="Lalanne C."/>
            <person name="Gautier V."/>
            <person name="Ament-Velasquez S.L."/>
            <person name="Kruys A."/>
            <person name="Hutchinson M.I."/>
            <person name="Powell A.J."/>
            <person name="Barry K."/>
            <person name="Miller A.N."/>
            <person name="Grigoriev I.V."/>
            <person name="Debuchy R."/>
            <person name="Gladieux P."/>
            <person name="Hiltunen Thoren M."/>
            <person name="Johannesson H."/>
        </authorList>
    </citation>
    <scope>NUCLEOTIDE SEQUENCE</scope>
    <source>
        <strain evidence="12">PSN324</strain>
    </source>
</reference>
<evidence type="ECO:0000313" key="12">
    <source>
        <dbReference type="EMBL" id="KAK4458397.1"/>
    </source>
</evidence>
<keyword evidence="12" id="KW-0328">Glycosyltransferase</keyword>
<dbReference type="InterPro" id="IPR029044">
    <property type="entry name" value="Nucleotide-diphossugar_trans"/>
</dbReference>
<evidence type="ECO:0000256" key="11">
    <source>
        <dbReference type="SAM" id="Phobius"/>
    </source>
</evidence>
<name>A0AAV9HCV7_9PEZI</name>
<dbReference type="SUPFAM" id="SSF53448">
    <property type="entry name" value="Nucleotide-diphospho-sugar transferases"/>
    <property type="match status" value="1"/>
</dbReference>
<keyword evidence="7 11" id="KW-1133">Transmembrane helix</keyword>
<evidence type="ECO:0000256" key="5">
    <source>
        <dbReference type="ARBA" id="ARBA00022692"/>
    </source>
</evidence>
<keyword evidence="9 11" id="KW-0472">Membrane</keyword>
<evidence type="ECO:0000256" key="3">
    <source>
        <dbReference type="ARBA" id="ARBA00009105"/>
    </source>
</evidence>
<dbReference type="GO" id="GO:0000139">
    <property type="term" value="C:Golgi membrane"/>
    <property type="evidence" value="ECO:0007669"/>
    <property type="project" value="UniProtKB-SubCell"/>
</dbReference>
<protein>
    <submittedName>
        <fullName evidence="12">Mannosyltransferase putative-domain-containing protein</fullName>
    </submittedName>
</protein>
<dbReference type="InterPro" id="IPR022751">
    <property type="entry name" value="Alpha_mannosyltransferase"/>
</dbReference>
<keyword evidence="4" id="KW-0808">Transferase</keyword>
<comment type="similarity">
    <text evidence="3">Belongs to the MNN1/MNT family.</text>
</comment>
<dbReference type="GO" id="GO:0046354">
    <property type="term" value="P:mannan biosynthetic process"/>
    <property type="evidence" value="ECO:0007669"/>
    <property type="project" value="TreeGrafter"/>
</dbReference>
<keyword evidence="6" id="KW-0735">Signal-anchor</keyword>
<dbReference type="Pfam" id="PF11051">
    <property type="entry name" value="Mannosyl_trans3"/>
    <property type="match status" value="2"/>
</dbReference>
<evidence type="ECO:0000256" key="6">
    <source>
        <dbReference type="ARBA" id="ARBA00022968"/>
    </source>
</evidence>
<proteinExistence type="inferred from homology"/>
<feature type="region of interest" description="Disordered" evidence="10">
    <location>
        <begin position="11"/>
        <end position="55"/>
    </location>
</feature>
<evidence type="ECO:0000256" key="2">
    <source>
        <dbReference type="ARBA" id="ARBA00004922"/>
    </source>
</evidence>